<evidence type="ECO:0000313" key="3">
    <source>
        <dbReference type="Proteomes" id="UP000579281"/>
    </source>
</evidence>
<name>A0A841KS75_9FIRM</name>
<organism evidence="2 3">
    <name type="scientific">Anaerosolibacter carboniphilus</name>
    <dbReference type="NCBI Taxonomy" id="1417629"/>
    <lineage>
        <taxon>Bacteria</taxon>
        <taxon>Bacillati</taxon>
        <taxon>Bacillota</taxon>
        <taxon>Clostridia</taxon>
        <taxon>Peptostreptococcales</taxon>
        <taxon>Thermotaleaceae</taxon>
        <taxon>Anaerosolibacter</taxon>
    </lineage>
</organism>
<keyword evidence="1" id="KW-0472">Membrane</keyword>
<evidence type="ECO:0000313" key="2">
    <source>
        <dbReference type="EMBL" id="MBB6216241.1"/>
    </source>
</evidence>
<dbReference type="Proteomes" id="UP000579281">
    <property type="component" value="Unassembled WGS sequence"/>
</dbReference>
<gene>
    <name evidence="2" type="ORF">HNQ80_002340</name>
</gene>
<dbReference type="EMBL" id="JACHEN010000013">
    <property type="protein sequence ID" value="MBB6216241.1"/>
    <property type="molecule type" value="Genomic_DNA"/>
</dbReference>
<accession>A0A841KS75</accession>
<feature type="transmembrane region" description="Helical" evidence="1">
    <location>
        <begin position="65"/>
        <end position="86"/>
    </location>
</feature>
<feature type="transmembrane region" description="Helical" evidence="1">
    <location>
        <begin position="185"/>
        <end position="204"/>
    </location>
</feature>
<protein>
    <submittedName>
        <fullName evidence="2">Uncharacterized protein</fullName>
    </submittedName>
</protein>
<proteinExistence type="predicted"/>
<dbReference type="RefSeq" id="WP_184310779.1">
    <property type="nucleotide sequence ID" value="NZ_JACHEN010000013.1"/>
</dbReference>
<feature type="transmembrane region" description="Helical" evidence="1">
    <location>
        <begin position="6"/>
        <end position="24"/>
    </location>
</feature>
<feature type="transmembrane region" description="Helical" evidence="1">
    <location>
        <begin position="36"/>
        <end position="53"/>
    </location>
</feature>
<keyword evidence="1" id="KW-1133">Transmembrane helix</keyword>
<sequence length="206" mass="24465">MNKELLWANLLVMFLVFHFLYRGMRKLNGCIFFQESNQMTVVYAIITALFEIKKMDFSIFQDIEYSAAFVLLYSIPLLIIVGGTYFNLRKKSMIVYDISKGRIVQVLKDVFLRYRMVLEQESGEDLKFQVKEQDVTVKLSAGNFDPNKWTIEINKYRRLLDFELIMEDIKNAIYEKEEQRKRYRGIMDICLGIAVFIGLAWFHLKF</sequence>
<reference evidence="2 3" key="1">
    <citation type="submission" date="2020-08" db="EMBL/GenBank/DDBJ databases">
        <title>Genomic Encyclopedia of Type Strains, Phase IV (KMG-IV): sequencing the most valuable type-strain genomes for metagenomic binning, comparative biology and taxonomic classification.</title>
        <authorList>
            <person name="Goeker M."/>
        </authorList>
    </citation>
    <scope>NUCLEOTIDE SEQUENCE [LARGE SCALE GENOMIC DNA]</scope>
    <source>
        <strain evidence="2 3">DSM 103526</strain>
    </source>
</reference>
<keyword evidence="3" id="KW-1185">Reference proteome</keyword>
<keyword evidence="1" id="KW-0812">Transmembrane</keyword>
<dbReference type="AlphaFoldDB" id="A0A841KS75"/>
<comment type="caution">
    <text evidence="2">The sequence shown here is derived from an EMBL/GenBank/DDBJ whole genome shotgun (WGS) entry which is preliminary data.</text>
</comment>
<evidence type="ECO:0000256" key="1">
    <source>
        <dbReference type="SAM" id="Phobius"/>
    </source>
</evidence>